<evidence type="ECO:0000313" key="9">
    <source>
        <dbReference type="Proteomes" id="UP000435304"/>
    </source>
</evidence>
<keyword evidence="9" id="KW-1185">Reference proteome</keyword>
<dbReference type="PANTHER" id="PTHR43229">
    <property type="entry name" value="NODULATION PROTEIN J"/>
    <property type="match status" value="1"/>
</dbReference>
<dbReference type="Proteomes" id="UP000435304">
    <property type="component" value="Unassembled WGS sequence"/>
</dbReference>
<dbReference type="PANTHER" id="PTHR43229:SF2">
    <property type="entry name" value="NODULATION PROTEIN J"/>
    <property type="match status" value="1"/>
</dbReference>
<dbReference type="GO" id="GO:0046677">
    <property type="term" value="P:response to antibiotic"/>
    <property type="evidence" value="ECO:0007669"/>
    <property type="project" value="UniProtKB-KW"/>
</dbReference>
<evidence type="ECO:0000256" key="2">
    <source>
        <dbReference type="ARBA" id="ARBA00022692"/>
    </source>
</evidence>
<evidence type="ECO:0000256" key="4">
    <source>
        <dbReference type="ARBA" id="ARBA00023136"/>
    </source>
</evidence>
<evidence type="ECO:0000259" key="7">
    <source>
        <dbReference type="PROSITE" id="PS51012"/>
    </source>
</evidence>
<keyword evidence="2 6" id="KW-0812">Transmembrane</keyword>
<dbReference type="InterPro" id="IPR051784">
    <property type="entry name" value="Nod_factor_ABC_transporter"/>
</dbReference>
<dbReference type="InterPro" id="IPR047817">
    <property type="entry name" value="ABC2_TM_bact-type"/>
</dbReference>
<comment type="similarity">
    <text evidence="6">Belongs to the ABC-2 integral membrane protein family.</text>
</comment>
<organism evidence="8 9">
    <name type="scientific">Auraticoccus cholistanensis</name>
    <dbReference type="NCBI Taxonomy" id="2656650"/>
    <lineage>
        <taxon>Bacteria</taxon>
        <taxon>Bacillati</taxon>
        <taxon>Actinomycetota</taxon>
        <taxon>Actinomycetes</taxon>
        <taxon>Propionibacteriales</taxon>
        <taxon>Propionibacteriaceae</taxon>
        <taxon>Auraticoccus</taxon>
    </lineage>
</organism>
<keyword evidence="6" id="KW-1003">Cell membrane</keyword>
<feature type="domain" description="ABC transmembrane type-2" evidence="7">
    <location>
        <begin position="39"/>
        <end position="263"/>
    </location>
</feature>
<proteinExistence type="inferred from homology"/>
<name>A0A6A9V172_9ACTN</name>
<dbReference type="EMBL" id="WPCU01000007">
    <property type="protein sequence ID" value="MVA76590.1"/>
    <property type="molecule type" value="Genomic_DNA"/>
</dbReference>
<feature type="transmembrane region" description="Helical" evidence="6">
    <location>
        <begin position="72"/>
        <end position="93"/>
    </location>
</feature>
<dbReference type="Pfam" id="PF01061">
    <property type="entry name" value="ABC2_membrane"/>
    <property type="match status" value="1"/>
</dbReference>
<comment type="caution">
    <text evidence="8">The sequence shown here is derived from an EMBL/GenBank/DDBJ whole genome shotgun (WGS) entry which is preliminary data.</text>
</comment>
<dbReference type="PROSITE" id="PS51012">
    <property type="entry name" value="ABC_TM2"/>
    <property type="match status" value="1"/>
</dbReference>
<keyword evidence="4 6" id="KW-0472">Membrane</keyword>
<feature type="transmembrane region" description="Helical" evidence="6">
    <location>
        <begin position="40"/>
        <end position="60"/>
    </location>
</feature>
<keyword evidence="6" id="KW-0813">Transport</keyword>
<dbReference type="RefSeq" id="WP_156610164.1">
    <property type="nucleotide sequence ID" value="NZ_WPCU01000007.1"/>
</dbReference>
<dbReference type="GO" id="GO:0140359">
    <property type="term" value="F:ABC-type transporter activity"/>
    <property type="evidence" value="ECO:0007669"/>
    <property type="project" value="InterPro"/>
</dbReference>
<gene>
    <name evidence="8" type="ORF">GC722_11225</name>
</gene>
<keyword evidence="5" id="KW-0046">Antibiotic resistance</keyword>
<protein>
    <recommendedName>
        <fullName evidence="6">Transport permease protein</fullName>
    </recommendedName>
</protein>
<dbReference type="AlphaFoldDB" id="A0A6A9V172"/>
<accession>A0A6A9V172</accession>
<evidence type="ECO:0000256" key="6">
    <source>
        <dbReference type="RuleBase" id="RU361157"/>
    </source>
</evidence>
<dbReference type="InterPro" id="IPR013525">
    <property type="entry name" value="ABC2_TM"/>
</dbReference>
<sequence length="266" mass="27680">MSTAVPVVGAPPARQHVSALTAHLVLVGRSLRRSLRDVEALLMAVVLPVALMLVFTYVFGGALDPGGGYVDYVVPGIVLTCAGFGASSTAVAVSVDMTSGVIDRFRTMPIPGAAVLTGHAVASLARNLVATVVVVAVAVAVGFRPTAGPGGWLAAAGLTALYILAITWLFTVIGLLADGPEAANGYGFALLFLPYLSSAYVPVDTMPGWLRPLAEHQPLTPVVDTLRALLLGDGTGEPLLATLWCLLVLVLSYAAAAWLFPRRRRR</sequence>
<evidence type="ECO:0000256" key="5">
    <source>
        <dbReference type="ARBA" id="ARBA00023251"/>
    </source>
</evidence>
<dbReference type="InterPro" id="IPR000412">
    <property type="entry name" value="ABC_2_transport"/>
</dbReference>
<feature type="transmembrane region" description="Helical" evidence="6">
    <location>
        <begin position="152"/>
        <end position="176"/>
    </location>
</feature>
<dbReference type="GO" id="GO:0043190">
    <property type="term" value="C:ATP-binding cassette (ABC) transporter complex"/>
    <property type="evidence" value="ECO:0007669"/>
    <property type="project" value="InterPro"/>
</dbReference>
<feature type="transmembrane region" description="Helical" evidence="6">
    <location>
        <begin position="114"/>
        <end position="140"/>
    </location>
</feature>
<evidence type="ECO:0000256" key="3">
    <source>
        <dbReference type="ARBA" id="ARBA00022989"/>
    </source>
</evidence>
<reference evidence="8 9" key="1">
    <citation type="submission" date="2019-12" db="EMBL/GenBank/DDBJ databases">
        <title>Auraticoccus cholistani sp. nov., an actinomycete isolated from soil of Cholistan desert.</title>
        <authorList>
            <person name="Cheema M.T."/>
        </authorList>
    </citation>
    <scope>NUCLEOTIDE SEQUENCE [LARGE SCALE GENOMIC DNA]</scope>
    <source>
        <strain evidence="8 9">F435</strain>
    </source>
</reference>
<evidence type="ECO:0000256" key="1">
    <source>
        <dbReference type="ARBA" id="ARBA00004141"/>
    </source>
</evidence>
<feature type="transmembrane region" description="Helical" evidence="6">
    <location>
        <begin position="239"/>
        <end position="260"/>
    </location>
</feature>
<feature type="transmembrane region" description="Helical" evidence="6">
    <location>
        <begin position="183"/>
        <end position="203"/>
    </location>
</feature>
<dbReference type="PIRSF" id="PIRSF006648">
    <property type="entry name" value="DrrB"/>
    <property type="match status" value="1"/>
</dbReference>
<keyword evidence="3 6" id="KW-1133">Transmembrane helix</keyword>
<comment type="subcellular location">
    <subcellularLocation>
        <location evidence="6">Cell membrane</location>
        <topology evidence="6">Multi-pass membrane protein</topology>
    </subcellularLocation>
    <subcellularLocation>
        <location evidence="1">Membrane</location>
        <topology evidence="1">Multi-pass membrane protein</topology>
    </subcellularLocation>
</comment>
<evidence type="ECO:0000313" key="8">
    <source>
        <dbReference type="EMBL" id="MVA76590.1"/>
    </source>
</evidence>